<organism evidence="1 2">
    <name type="scientific">Dimargaris cristalligena</name>
    <dbReference type="NCBI Taxonomy" id="215637"/>
    <lineage>
        <taxon>Eukaryota</taxon>
        <taxon>Fungi</taxon>
        <taxon>Fungi incertae sedis</taxon>
        <taxon>Zoopagomycota</taxon>
        <taxon>Kickxellomycotina</taxon>
        <taxon>Dimargaritomycetes</taxon>
        <taxon>Dimargaritales</taxon>
        <taxon>Dimargaritaceae</taxon>
        <taxon>Dimargaris</taxon>
    </lineage>
</organism>
<dbReference type="EMBL" id="ML002974">
    <property type="protein sequence ID" value="RKP35058.1"/>
    <property type="molecule type" value="Genomic_DNA"/>
</dbReference>
<dbReference type="AlphaFoldDB" id="A0A4P9ZPD4"/>
<evidence type="ECO:0000313" key="2">
    <source>
        <dbReference type="Proteomes" id="UP000268162"/>
    </source>
</evidence>
<keyword evidence="2" id="KW-1185">Reference proteome</keyword>
<reference evidence="2" key="1">
    <citation type="journal article" date="2018" name="Nat. Microbiol.">
        <title>Leveraging single-cell genomics to expand the fungal tree of life.</title>
        <authorList>
            <person name="Ahrendt S.R."/>
            <person name="Quandt C.A."/>
            <person name="Ciobanu D."/>
            <person name="Clum A."/>
            <person name="Salamov A."/>
            <person name="Andreopoulos B."/>
            <person name="Cheng J.F."/>
            <person name="Woyke T."/>
            <person name="Pelin A."/>
            <person name="Henrissat B."/>
            <person name="Reynolds N.K."/>
            <person name="Benny G.L."/>
            <person name="Smith M.E."/>
            <person name="James T.Y."/>
            <person name="Grigoriev I.V."/>
        </authorList>
    </citation>
    <scope>NUCLEOTIDE SEQUENCE [LARGE SCALE GENOMIC DNA]</scope>
    <source>
        <strain evidence="2">RSA 468</strain>
    </source>
</reference>
<feature type="non-terminal residue" evidence="1">
    <location>
        <position position="83"/>
    </location>
</feature>
<dbReference type="Proteomes" id="UP000268162">
    <property type="component" value="Unassembled WGS sequence"/>
</dbReference>
<dbReference type="SUPFAM" id="SSF56801">
    <property type="entry name" value="Acetyl-CoA synthetase-like"/>
    <property type="match status" value="1"/>
</dbReference>
<evidence type="ECO:0000313" key="1">
    <source>
        <dbReference type="EMBL" id="RKP35058.1"/>
    </source>
</evidence>
<proteinExistence type="predicted"/>
<name>A0A4P9ZPD4_9FUNG</name>
<dbReference type="STRING" id="215637.A0A4P9ZPD4"/>
<protein>
    <recommendedName>
        <fullName evidence="3">AMP-dependent synthetase/ligase domain-containing protein</fullName>
    </recommendedName>
</protein>
<sequence>MVFKSTLPPVQYPKVDVPAFIFQSIENSAAWRDPQRPAYVDSNTGEVVTIGDFVTHVQELASGWQNTVGLRRGDVVAIVSPNT</sequence>
<accession>A0A4P9ZPD4</accession>
<gene>
    <name evidence="1" type="ORF">BJ085DRAFT_34649</name>
</gene>
<evidence type="ECO:0008006" key="3">
    <source>
        <dbReference type="Google" id="ProtNLM"/>
    </source>
</evidence>
<dbReference type="Gene3D" id="3.40.50.12780">
    <property type="entry name" value="N-terminal domain of ligase-like"/>
    <property type="match status" value="1"/>
</dbReference>
<dbReference type="InterPro" id="IPR042099">
    <property type="entry name" value="ANL_N_sf"/>
</dbReference>